<dbReference type="GO" id="GO:0031992">
    <property type="term" value="F:energy transducer activity"/>
    <property type="evidence" value="ECO:0007669"/>
    <property type="project" value="TreeGrafter"/>
</dbReference>
<dbReference type="Pfam" id="PF03544">
    <property type="entry name" value="TonB_C"/>
    <property type="match status" value="1"/>
</dbReference>
<evidence type="ECO:0000256" key="3">
    <source>
        <dbReference type="ARBA" id="ARBA00022448"/>
    </source>
</evidence>
<evidence type="ECO:0000256" key="5">
    <source>
        <dbReference type="ARBA" id="ARBA00022519"/>
    </source>
</evidence>
<keyword evidence="7" id="KW-0653">Protein transport</keyword>
<keyword evidence="14" id="KW-1185">Reference proteome</keyword>
<evidence type="ECO:0000256" key="2">
    <source>
        <dbReference type="ARBA" id="ARBA00006555"/>
    </source>
</evidence>
<feature type="transmembrane region" description="Helical" evidence="11">
    <location>
        <begin position="6"/>
        <end position="27"/>
    </location>
</feature>
<organism evidence="13 14">
    <name type="scientific">Thermovibrio guaymasensis</name>
    <dbReference type="NCBI Taxonomy" id="240167"/>
    <lineage>
        <taxon>Bacteria</taxon>
        <taxon>Pseudomonadati</taxon>
        <taxon>Aquificota</taxon>
        <taxon>Aquificia</taxon>
        <taxon>Desulfurobacteriales</taxon>
        <taxon>Desulfurobacteriaceae</taxon>
        <taxon>Thermovibrio</taxon>
    </lineage>
</organism>
<dbReference type="NCBIfam" id="TIGR01352">
    <property type="entry name" value="tonB_Cterm"/>
    <property type="match status" value="1"/>
</dbReference>
<evidence type="ECO:0000256" key="10">
    <source>
        <dbReference type="SAM" id="MobiDB-lite"/>
    </source>
</evidence>
<evidence type="ECO:0000313" key="14">
    <source>
        <dbReference type="Proteomes" id="UP000280881"/>
    </source>
</evidence>
<comment type="similarity">
    <text evidence="2">Belongs to the TonB family.</text>
</comment>
<dbReference type="Gene3D" id="3.30.1150.10">
    <property type="match status" value="1"/>
</dbReference>
<dbReference type="PROSITE" id="PS52015">
    <property type="entry name" value="TONB_CTD"/>
    <property type="match status" value="1"/>
</dbReference>
<keyword evidence="9 11" id="KW-0472">Membrane</keyword>
<feature type="domain" description="TonB C-terminal" evidence="12">
    <location>
        <begin position="195"/>
        <end position="285"/>
    </location>
</feature>
<dbReference type="OrthoDB" id="15612at2"/>
<dbReference type="PANTHER" id="PTHR33446">
    <property type="entry name" value="PROTEIN TONB-RELATED"/>
    <property type="match status" value="1"/>
</dbReference>
<keyword evidence="5" id="KW-0997">Cell inner membrane</keyword>
<evidence type="ECO:0000313" key="13">
    <source>
        <dbReference type="EMBL" id="RKQ63663.1"/>
    </source>
</evidence>
<evidence type="ECO:0000256" key="4">
    <source>
        <dbReference type="ARBA" id="ARBA00022475"/>
    </source>
</evidence>
<reference evidence="13 14" key="1">
    <citation type="submission" date="2018-10" db="EMBL/GenBank/DDBJ databases">
        <title>Genomic Encyclopedia of Type Strains, Phase IV (KMG-IV): sequencing the most valuable type-strain genomes for metagenomic binning, comparative biology and taxonomic classification.</title>
        <authorList>
            <person name="Goeker M."/>
        </authorList>
    </citation>
    <scope>NUCLEOTIDE SEQUENCE [LARGE SCALE GENOMIC DNA]</scope>
    <source>
        <strain evidence="13 14">DSM 15521</strain>
    </source>
</reference>
<dbReference type="PANTHER" id="PTHR33446:SF2">
    <property type="entry name" value="PROTEIN TONB"/>
    <property type="match status" value="1"/>
</dbReference>
<proteinExistence type="inferred from homology"/>
<dbReference type="InterPro" id="IPR051045">
    <property type="entry name" value="TonB-dependent_transducer"/>
</dbReference>
<gene>
    <name evidence="13" type="ORF">C7457_0543</name>
</gene>
<accession>A0A420W8L7</accession>
<feature type="region of interest" description="Disordered" evidence="10">
    <location>
        <begin position="135"/>
        <end position="190"/>
    </location>
</feature>
<protein>
    <submittedName>
        <fullName evidence="13">Outer membrane transport energization protein TonB</fullName>
    </submittedName>
</protein>
<dbReference type="EMBL" id="RBIE01000001">
    <property type="protein sequence ID" value="RKQ63663.1"/>
    <property type="molecule type" value="Genomic_DNA"/>
</dbReference>
<dbReference type="RefSeq" id="WP_121169905.1">
    <property type="nucleotide sequence ID" value="NZ_RBIE01000001.1"/>
</dbReference>
<sequence>MRGETLLSYIFSLLIHFFIISLLISWTSSLCLKKEKREFSIPVELSWEVPSQPKLEKLNQKGSSLKERKVQPKRKKEVQRTQNFKVKPKRKLKKVSKVKRKLTRKLTKREVNKLSSKKSAFSKIKEKNPIKRKVESFRGKAPEPKRDLLCSRPANEPEGNALGSSKKKKEVQNLEAKSFSKEGNLGKRSSFNPQDYRKLVISTLNKNKFYPPLARRLGIEGRVELRITFNRKGEPVKVEVLNSPHFVLKKAAVKLVKKSSFPPLPEDYPEDTLTLKVGIVYKLVD</sequence>
<evidence type="ECO:0000259" key="12">
    <source>
        <dbReference type="PROSITE" id="PS52015"/>
    </source>
</evidence>
<evidence type="ECO:0000256" key="8">
    <source>
        <dbReference type="ARBA" id="ARBA00022989"/>
    </source>
</evidence>
<keyword evidence="6 11" id="KW-0812">Transmembrane</keyword>
<name>A0A420W8L7_9BACT</name>
<evidence type="ECO:0000256" key="11">
    <source>
        <dbReference type="SAM" id="Phobius"/>
    </source>
</evidence>
<feature type="region of interest" description="Disordered" evidence="10">
    <location>
        <begin position="58"/>
        <end position="82"/>
    </location>
</feature>
<dbReference type="SUPFAM" id="SSF74653">
    <property type="entry name" value="TolA/TonB C-terminal domain"/>
    <property type="match status" value="1"/>
</dbReference>
<keyword evidence="3" id="KW-0813">Transport</keyword>
<evidence type="ECO:0000256" key="6">
    <source>
        <dbReference type="ARBA" id="ARBA00022692"/>
    </source>
</evidence>
<evidence type="ECO:0000256" key="9">
    <source>
        <dbReference type="ARBA" id="ARBA00023136"/>
    </source>
</evidence>
<comment type="subcellular location">
    <subcellularLocation>
        <location evidence="1">Cell inner membrane</location>
        <topology evidence="1">Single-pass membrane protein</topology>
        <orientation evidence="1">Periplasmic side</orientation>
    </subcellularLocation>
</comment>
<feature type="compositionally biased region" description="Basic and acidic residues" evidence="10">
    <location>
        <begin position="135"/>
        <end position="149"/>
    </location>
</feature>
<dbReference type="InterPro" id="IPR037682">
    <property type="entry name" value="TonB_C"/>
</dbReference>
<keyword evidence="4" id="KW-1003">Cell membrane</keyword>
<dbReference type="Proteomes" id="UP000280881">
    <property type="component" value="Unassembled WGS sequence"/>
</dbReference>
<feature type="compositionally biased region" description="Basic and acidic residues" evidence="10">
    <location>
        <begin position="58"/>
        <end position="70"/>
    </location>
</feature>
<dbReference type="GO" id="GO:0015031">
    <property type="term" value="P:protein transport"/>
    <property type="evidence" value="ECO:0007669"/>
    <property type="project" value="UniProtKB-KW"/>
</dbReference>
<evidence type="ECO:0000256" key="7">
    <source>
        <dbReference type="ARBA" id="ARBA00022927"/>
    </source>
</evidence>
<evidence type="ECO:0000256" key="1">
    <source>
        <dbReference type="ARBA" id="ARBA00004383"/>
    </source>
</evidence>
<comment type="caution">
    <text evidence="13">The sequence shown here is derived from an EMBL/GenBank/DDBJ whole genome shotgun (WGS) entry which is preliminary data.</text>
</comment>
<dbReference type="AlphaFoldDB" id="A0A420W8L7"/>
<dbReference type="GO" id="GO:0098797">
    <property type="term" value="C:plasma membrane protein complex"/>
    <property type="evidence" value="ECO:0007669"/>
    <property type="project" value="TreeGrafter"/>
</dbReference>
<keyword evidence="8 11" id="KW-1133">Transmembrane helix</keyword>
<dbReference type="InterPro" id="IPR006260">
    <property type="entry name" value="TonB/TolA_C"/>
</dbReference>
<dbReference type="GO" id="GO:0055085">
    <property type="term" value="P:transmembrane transport"/>
    <property type="evidence" value="ECO:0007669"/>
    <property type="project" value="InterPro"/>
</dbReference>